<dbReference type="AlphaFoldDB" id="A0AAV4C2L3"/>
<accession>A0AAV4C2L3</accession>
<organism evidence="1 2">
    <name type="scientific">Plakobranchus ocellatus</name>
    <dbReference type="NCBI Taxonomy" id="259542"/>
    <lineage>
        <taxon>Eukaryota</taxon>
        <taxon>Metazoa</taxon>
        <taxon>Spiralia</taxon>
        <taxon>Lophotrochozoa</taxon>
        <taxon>Mollusca</taxon>
        <taxon>Gastropoda</taxon>
        <taxon>Heterobranchia</taxon>
        <taxon>Euthyneura</taxon>
        <taxon>Panpulmonata</taxon>
        <taxon>Sacoglossa</taxon>
        <taxon>Placobranchoidea</taxon>
        <taxon>Plakobranchidae</taxon>
        <taxon>Plakobranchus</taxon>
    </lineage>
</organism>
<dbReference type="Proteomes" id="UP000735302">
    <property type="component" value="Unassembled WGS sequence"/>
</dbReference>
<sequence length="206" mass="23396">MDTFSAFLNPFDTEREHLVCLSSDQKVLGDVADEFLKVEDVGKKSFKEFVDTRLKDKTTRFHKPLTKTKLKTFGSVSKSTQIKSAKNVVKIKAEKNVFGQRLVLSQEYQIVMEKVLKYSLSPVPWPLSSPDGLPLKTKKAALLHKLENTFNCFESQDFSRHLTQLTSSMEMPDSIVCQAVLINLGTASVHLLTDRAYLQARFHKEL</sequence>
<evidence type="ECO:0000313" key="1">
    <source>
        <dbReference type="EMBL" id="GFO25597.1"/>
    </source>
</evidence>
<comment type="caution">
    <text evidence="1">The sequence shown here is derived from an EMBL/GenBank/DDBJ whole genome shotgun (WGS) entry which is preliminary data.</text>
</comment>
<evidence type="ECO:0000313" key="2">
    <source>
        <dbReference type="Proteomes" id="UP000735302"/>
    </source>
</evidence>
<dbReference type="PANTHER" id="PTHR46704">
    <property type="entry name" value="CXC DOMAIN-CONTAINING PROTEIN-RELATED"/>
    <property type="match status" value="1"/>
</dbReference>
<keyword evidence="2" id="KW-1185">Reference proteome</keyword>
<gene>
    <name evidence="1" type="ORF">PoB_005210200</name>
</gene>
<name>A0AAV4C2L3_9GAST</name>
<reference evidence="1 2" key="1">
    <citation type="journal article" date="2021" name="Elife">
        <title>Chloroplast acquisition without the gene transfer in kleptoplastic sea slugs, Plakobranchus ocellatus.</title>
        <authorList>
            <person name="Maeda T."/>
            <person name="Takahashi S."/>
            <person name="Yoshida T."/>
            <person name="Shimamura S."/>
            <person name="Takaki Y."/>
            <person name="Nagai Y."/>
            <person name="Toyoda A."/>
            <person name="Suzuki Y."/>
            <person name="Arimoto A."/>
            <person name="Ishii H."/>
            <person name="Satoh N."/>
            <person name="Nishiyama T."/>
            <person name="Hasebe M."/>
            <person name="Maruyama T."/>
            <person name="Minagawa J."/>
            <person name="Obokata J."/>
            <person name="Shigenobu S."/>
        </authorList>
    </citation>
    <scope>NUCLEOTIDE SEQUENCE [LARGE SCALE GENOMIC DNA]</scope>
</reference>
<proteinExistence type="predicted"/>
<protein>
    <submittedName>
        <fullName evidence="1">Uncharacterized protein</fullName>
    </submittedName>
</protein>
<dbReference type="PANTHER" id="PTHR46704:SF9">
    <property type="entry name" value="BHLH DOMAIN-CONTAINING PROTEIN"/>
    <property type="match status" value="1"/>
</dbReference>
<dbReference type="EMBL" id="BLXT01005762">
    <property type="protein sequence ID" value="GFO25597.1"/>
    <property type="molecule type" value="Genomic_DNA"/>
</dbReference>